<dbReference type="PROSITE" id="PS51892">
    <property type="entry name" value="SUBTILASE"/>
    <property type="match status" value="1"/>
</dbReference>
<evidence type="ECO:0000313" key="12">
    <source>
        <dbReference type="Proteomes" id="UP000462212"/>
    </source>
</evidence>
<evidence type="ECO:0000313" key="11">
    <source>
        <dbReference type="EMBL" id="TVY44725.1"/>
    </source>
</evidence>
<dbReference type="InterPro" id="IPR036852">
    <property type="entry name" value="Peptidase_S8/S53_dom_sf"/>
</dbReference>
<protein>
    <submittedName>
        <fullName evidence="11">Subtilisin-like protease</fullName>
    </submittedName>
</protein>
<sequence>MVSYLVKLAALAAVIAPVFATPVPNGGHLKIRNNDATDVIPDSYIVVYKNDIDDETIESHQNSIGSMLSRRDSQGVGATYTMELLKGYQINADSGTMDKIGAKPEVDYIQKDRKVYANDLTTQAGAPWGLGRISHRNKGNLSYIYDTTAGSGASVYVVDTGIYTGHSEFGGRASMGANFVTGSANTDEHGHGTHCAATIAGTRYGVAKSANVVGVKVLGKDGAGSTSDVISGVQWVGANHAANAVLTMSLGETFDSAVNSAVKSTYNLGVTVVVAAGNSATDVSEFSPASEPTAITVGAIDSDDARASFSNFGSLVDIFSPGVNILSAWIGNPDATQMMSGTSMAAPYIAGLAAYLIILESITTPAGVASRIQALATSGKITQAESTNNLIGYNGDST</sequence>
<dbReference type="OrthoDB" id="206201at2759"/>
<keyword evidence="4 6" id="KW-0378">Hydrolase</keyword>
<gene>
    <name evidence="11" type="primary">SP2</name>
    <name evidence="11" type="ORF">LSUB1_G002965</name>
</gene>
<dbReference type="GO" id="GO:0004252">
    <property type="term" value="F:serine-type endopeptidase activity"/>
    <property type="evidence" value="ECO:0007669"/>
    <property type="project" value="UniProtKB-UniRule"/>
</dbReference>
<evidence type="ECO:0000256" key="7">
    <source>
        <dbReference type="RuleBase" id="RU003355"/>
    </source>
</evidence>
<dbReference type="InterPro" id="IPR050131">
    <property type="entry name" value="Peptidase_S8_subtilisin-like"/>
</dbReference>
<feature type="active site" description="Charge relay system" evidence="6">
    <location>
        <position position="191"/>
    </location>
</feature>
<dbReference type="InterPro" id="IPR000209">
    <property type="entry name" value="Peptidase_S8/S53_dom"/>
</dbReference>
<dbReference type="InterPro" id="IPR034193">
    <property type="entry name" value="PCSK9_ProteinaseK-like"/>
</dbReference>
<evidence type="ECO:0000259" key="9">
    <source>
        <dbReference type="Pfam" id="PF00082"/>
    </source>
</evidence>
<dbReference type="Pfam" id="PF00082">
    <property type="entry name" value="Peptidase_S8"/>
    <property type="match status" value="1"/>
</dbReference>
<keyword evidence="5 6" id="KW-0720">Serine protease</keyword>
<feature type="signal peptide" evidence="8">
    <location>
        <begin position="1"/>
        <end position="20"/>
    </location>
</feature>
<dbReference type="PROSITE" id="PS00136">
    <property type="entry name" value="SUBTILASE_ASP"/>
    <property type="match status" value="1"/>
</dbReference>
<dbReference type="SUPFAM" id="SSF52743">
    <property type="entry name" value="Subtilisin-like"/>
    <property type="match status" value="1"/>
</dbReference>
<keyword evidence="3 8" id="KW-0732">Signal</keyword>
<organism evidence="11 12">
    <name type="scientific">Lachnellula subtilissima</name>
    <dbReference type="NCBI Taxonomy" id="602034"/>
    <lineage>
        <taxon>Eukaryota</taxon>
        <taxon>Fungi</taxon>
        <taxon>Dikarya</taxon>
        <taxon>Ascomycota</taxon>
        <taxon>Pezizomycotina</taxon>
        <taxon>Leotiomycetes</taxon>
        <taxon>Helotiales</taxon>
        <taxon>Lachnaceae</taxon>
        <taxon>Lachnellula</taxon>
    </lineage>
</organism>
<dbReference type="EMBL" id="QGMJ01000031">
    <property type="protein sequence ID" value="TVY44725.1"/>
    <property type="molecule type" value="Genomic_DNA"/>
</dbReference>
<dbReference type="Pfam" id="PF05922">
    <property type="entry name" value="Inhibitor_I9"/>
    <property type="match status" value="1"/>
</dbReference>
<dbReference type="InterPro" id="IPR010259">
    <property type="entry name" value="S8pro/Inhibitor_I9"/>
</dbReference>
<dbReference type="FunFam" id="3.40.50.200:FF:000014">
    <property type="entry name" value="Proteinase K"/>
    <property type="match status" value="1"/>
</dbReference>
<evidence type="ECO:0000256" key="5">
    <source>
        <dbReference type="ARBA" id="ARBA00022825"/>
    </source>
</evidence>
<feature type="active site" description="Charge relay system" evidence="6">
    <location>
        <position position="343"/>
    </location>
</feature>
<evidence type="ECO:0000256" key="1">
    <source>
        <dbReference type="ARBA" id="ARBA00011073"/>
    </source>
</evidence>
<feature type="domain" description="Inhibitor I9" evidence="10">
    <location>
        <begin position="43"/>
        <end position="116"/>
    </location>
</feature>
<dbReference type="PANTHER" id="PTHR43806">
    <property type="entry name" value="PEPTIDASE S8"/>
    <property type="match status" value="1"/>
</dbReference>
<dbReference type="Gene3D" id="3.40.50.200">
    <property type="entry name" value="Peptidase S8/S53 domain"/>
    <property type="match status" value="1"/>
</dbReference>
<dbReference type="PANTHER" id="PTHR43806:SF11">
    <property type="entry name" value="CEREVISIN-RELATED"/>
    <property type="match status" value="1"/>
</dbReference>
<dbReference type="Gene3D" id="3.30.70.80">
    <property type="entry name" value="Peptidase S8 propeptide/proteinase inhibitor I9"/>
    <property type="match status" value="1"/>
</dbReference>
<comment type="similarity">
    <text evidence="1 6 7">Belongs to the peptidase S8 family.</text>
</comment>
<dbReference type="AlphaFoldDB" id="A0A8H8S1J0"/>
<keyword evidence="2 6" id="KW-0645">Protease</keyword>
<dbReference type="CDD" id="cd04077">
    <property type="entry name" value="Peptidases_S8_PCSK9_ProteinaseK_like"/>
    <property type="match status" value="1"/>
</dbReference>
<evidence type="ECO:0000256" key="2">
    <source>
        <dbReference type="ARBA" id="ARBA00022670"/>
    </source>
</evidence>
<evidence type="ECO:0000256" key="4">
    <source>
        <dbReference type="ARBA" id="ARBA00022801"/>
    </source>
</evidence>
<evidence type="ECO:0000256" key="8">
    <source>
        <dbReference type="SAM" id="SignalP"/>
    </source>
</evidence>
<feature type="chain" id="PRO_5034004344" evidence="8">
    <location>
        <begin position="21"/>
        <end position="398"/>
    </location>
</feature>
<keyword evidence="12" id="KW-1185">Reference proteome</keyword>
<dbReference type="InterPro" id="IPR015500">
    <property type="entry name" value="Peptidase_S8_subtilisin-rel"/>
</dbReference>
<dbReference type="InterPro" id="IPR023827">
    <property type="entry name" value="Peptidase_S8_Asp-AS"/>
</dbReference>
<reference evidence="11 12" key="1">
    <citation type="submission" date="2018-05" db="EMBL/GenBank/DDBJ databases">
        <title>Genome sequencing and assembly of the regulated plant pathogen Lachnellula willkommii and related sister species for the development of diagnostic species identification markers.</title>
        <authorList>
            <person name="Giroux E."/>
            <person name="Bilodeau G."/>
        </authorList>
    </citation>
    <scope>NUCLEOTIDE SEQUENCE [LARGE SCALE GENOMIC DNA]</scope>
    <source>
        <strain evidence="11 12">CBS 197.66</strain>
    </source>
</reference>
<evidence type="ECO:0000259" key="10">
    <source>
        <dbReference type="Pfam" id="PF05922"/>
    </source>
</evidence>
<dbReference type="SUPFAM" id="SSF54897">
    <property type="entry name" value="Protease propeptides/inhibitors"/>
    <property type="match status" value="1"/>
</dbReference>
<accession>A0A8H8S1J0</accession>
<dbReference type="Proteomes" id="UP000462212">
    <property type="component" value="Unassembled WGS sequence"/>
</dbReference>
<feature type="active site" description="Charge relay system" evidence="6">
    <location>
        <position position="159"/>
    </location>
</feature>
<dbReference type="GO" id="GO:0006508">
    <property type="term" value="P:proteolysis"/>
    <property type="evidence" value="ECO:0007669"/>
    <property type="project" value="UniProtKB-KW"/>
</dbReference>
<dbReference type="GO" id="GO:0005576">
    <property type="term" value="C:extracellular region"/>
    <property type="evidence" value="ECO:0007669"/>
    <property type="project" value="UniProtKB-ARBA"/>
</dbReference>
<evidence type="ECO:0000256" key="6">
    <source>
        <dbReference type="PROSITE-ProRule" id="PRU01240"/>
    </source>
</evidence>
<proteinExistence type="inferred from homology"/>
<comment type="caution">
    <text evidence="11">The sequence shown here is derived from an EMBL/GenBank/DDBJ whole genome shotgun (WGS) entry which is preliminary data.</text>
</comment>
<dbReference type="InterPro" id="IPR023828">
    <property type="entry name" value="Peptidase_S8_Ser-AS"/>
</dbReference>
<dbReference type="PRINTS" id="PR00723">
    <property type="entry name" value="SUBTILISIN"/>
</dbReference>
<dbReference type="PROSITE" id="PS00138">
    <property type="entry name" value="SUBTILASE_SER"/>
    <property type="match status" value="1"/>
</dbReference>
<dbReference type="InterPro" id="IPR037045">
    <property type="entry name" value="S8pro/Inhibitor_I9_sf"/>
</dbReference>
<name>A0A8H8S1J0_9HELO</name>
<feature type="domain" description="Peptidase S8/S53" evidence="9">
    <location>
        <begin position="150"/>
        <end position="379"/>
    </location>
</feature>
<evidence type="ECO:0000256" key="3">
    <source>
        <dbReference type="ARBA" id="ARBA00022729"/>
    </source>
</evidence>